<dbReference type="Pfam" id="PF00643">
    <property type="entry name" value="zf-B_box"/>
    <property type="match status" value="1"/>
</dbReference>
<dbReference type="AlphaFoldDB" id="A0A3A4NWA3"/>
<evidence type="ECO:0000313" key="3">
    <source>
        <dbReference type="EMBL" id="RJP21390.1"/>
    </source>
</evidence>
<dbReference type="Gene3D" id="3.30.160.60">
    <property type="entry name" value="Classic Zinc Finger"/>
    <property type="match status" value="1"/>
</dbReference>
<keyword evidence="1" id="KW-0812">Transmembrane</keyword>
<proteinExistence type="predicted"/>
<reference evidence="3 4" key="1">
    <citation type="journal article" date="2017" name="ISME J.">
        <title>Energy and carbon metabolisms in a deep terrestrial subsurface fluid microbial community.</title>
        <authorList>
            <person name="Momper L."/>
            <person name="Jungbluth S.P."/>
            <person name="Lee M.D."/>
            <person name="Amend J.P."/>
        </authorList>
    </citation>
    <scope>NUCLEOTIDE SEQUENCE [LARGE SCALE GENOMIC DNA]</scope>
    <source>
        <strain evidence="3">SURF_5</strain>
    </source>
</reference>
<dbReference type="PROSITE" id="PS50119">
    <property type="entry name" value="ZF_BBOX"/>
    <property type="match status" value="1"/>
</dbReference>
<keyword evidence="1" id="KW-0472">Membrane</keyword>
<evidence type="ECO:0000259" key="2">
    <source>
        <dbReference type="PROSITE" id="PS50119"/>
    </source>
</evidence>
<protein>
    <recommendedName>
        <fullName evidence="2">B box-type domain-containing protein</fullName>
    </recommendedName>
</protein>
<accession>A0A3A4NWA3</accession>
<comment type="caution">
    <text evidence="3">The sequence shown here is derived from an EMBL/GenBank/DDBJ whole genome shotgun (WGS) entry which is preliminary data.</text>
</comment>
<evidence type="ECO:0000256" key="1">
    <source>
        <dbReference type="SAM" id="Phobius"/>
    </source>
</evidence>
<dbReference type="SUPFAM" id="SSF57845">
    <property type="entry name" value="B-box zinc-binding domain"/>
    <property type="match status" value="1"/>
</dbReference>
<organism evidence="3 4">
    <name type="scientific">Abyssobacteria bacterium (strain SURF_5)</name>
    <dbReference type="NCBI Taxonomy" id="2093360"/>
    <lineage>
        <taxon>Bacteria</taxon>
        <taxon>Pseudomonadati</taxon>
        <taxon>Candidatus Hydrogenedentota</taxon>
        <taxon>Candidatus Abyssobacteria</taxon>
    </lineage>
</organism>
<dbReference type="InterPro" id="IPR000315">
    <property type="entry name" value="Znf_B-box"/>
</dbReference>
<sequence>MTDGKPALQLISHSAIKLHHHLHRKAIIRRTGEKGACGMSEKADAPPPRKFRRKIPCKNHPSAPAVDYCQTCGLPICKECAISFSGASFCSSECWSSKSAEESKDAVANRKKRERRADFAVTAGMWAFCMVVLAAIGIFIFQKTSDHSGEKLWEIDSTEGFYEYFAQSQLASFFALRTSGYVEALDLRTGSSKWKVGSSPI</sequence>
<dbReference type="GO" id="GO:0008270">
    <property type="term" value="F:zinc ion binding"/>
    <property type="evidence" value="ECO:0007669"/>
    <property type="project" value="InterPro"/>
</dbReference>
<keyword evidence="1" id="KW-1133">Transmembrane helix</keyword>
<name>A0A3A4NWA3_ABYX5</name>
<evidence type="ECO:0000313" key="4">
    <source>
        <dbReference type="Proteomes" id="UP000265882"/>
    </source>
</evidence>
<dbReference type="Proteomes" id="UP000265882">
    <property type="component" value="Unassembled WGS sequence"/>
</dbReference>
<gene>
    <name evidence="3" type="ORF">C4520_10285</name>
</gene>
<feature type="domain" description="B box-type" evidence="2">
    <location>
        <begin position="52"/>
        <end position="80"/>
    </location>
</feature>
<dbReference type="EMBL" id="QZKU01000068">
    <property type="protein sequence ID" value="RJP21390.1"/>
    <property type="molecule type" value="Genomic_DNA"/>
</dbReference>
<feature type="transmembrane region" description="Helical" evidence="1">
    <location>
        <begin position="119"/>
        <end position="141"/>
    </location>
</feature>